<protein>
    <submittedName>
        <fullName evidence="2">Lactate utilization protein C</fullName>
    </submittedName>
</protein>
<dbReference type="RefSeq" id="WP_376829788.1">
    <property type="nucleotide sequence ID" value="NZ_JBHLWR010000006.1"/>
</dbReference>
<evidence type="ECO:0000259" key="1">
    <source>
        <dbReference type="Pfam" id="PF02589"/>
    </source>
</evidence>
<proteinExistence type="predicted"/>
<comment type="caution">
    <text evidence="2">The sequence shown here is derived from an EMBL/GenBank/DDBJ whole genome shotgun (WGS) entry which is preliminary data.</text>
</comment>
<dbReference type="PANTHER" id="PTHR43682:SF1">
    <property type="entry name" value="LACTATE UTILIZATION PROTEIN C"/>
    <property type="match status" value="1"/>
</dbReference>
<dbReference type="SUPFAM" id="SSF100950">
    <property type="entry name" value="NagB/RpiA/CoA transferase-like"/>
    <property type="match status" value="1"/>
</dbReference>
<reference evidence="3" key="1">
    <citation type="journal article" date="2019" name="Int. J. Syst. Evol. Microbiol.">
        <title>The Global Catalogue of Microorganisms (GCM) 10K type strain sequencing project: providing services to taxonomists for standard genome sequencing and annotation.</title>
        <authorList>
            <consortium name="The Broad Institute Genomics Platform"/>
            <consortium name="The Broad Institute Genome Sequencing Center for Infectious Disease"/>
            <person name="Wu L."/>
            <person name="Ma J."/>
        </authorList>
    </citation>
    <scope>NUCLEOTIDE SEQUENCE [LARGE SCALE GENOMIC DNA]</scope>
    <source>
        <strain evidence="3">CCM 7941</strain>
    </source>
</reference>
<dbReference type="EMBL" id="JBHRUV010000048">
    <property type="protein sequence ID" value="MFC3266679.1"/>
    <property type="molecule type" value="Genomic_DNA"/>
</dbReference>
<name>A0ABV7LFZ2_9HYPH</name>
<keyword evidence="3" id="KW-1185">Reference proteome</keyword>
<dbReference type="Proteomes" id="UP001595536">
    <property type="component" value="Unassembled WGS sequence"/>
</dbReference>
<dbReference type="InterPro" id="IPR037171">
    <property type="entry name" value="NagB/RpiA_transferase-like"/>
</dbReference>
<organism evidence="2 3">
    <name type="scientific">Camelimonas abortus</name>
    <dbReference type="NCBI Taxonomy" id="1017184"/>
    <lineage>
        <taxon>Bacteria</taxon>
        <taxon>Pseudomonadati</taxon>
        <taxon>Pseudomonadota</taxon>
        <taxon>Alphaproteobacteria</taxon>
        <taxon>Hyphomicrobiales</taxon>
        <taxon>Chelatococcaceae</taxon>
        <taxon>Camelimonas</taxon>
    </lineage>
</organism>
<dbReference type="PANTHER" id="PTHR43682">
    <property type="entry name" value="LACTATE UTILIZATION PROTEIN C"/>
    <property type="match status" value="1"/>
</dbReference>
<dbReference type="Pfam" id="PF02589">
    <property type="entry name" value="LUD_dom"/>
    <property type="match status" value="1"/>
</dbReference>
<evidence type="ECO:0000313" key="3">
    <source>
        <dbReference type="Proteomes" id="UP001595536"/>
    </source>
</evidence>
<gene>
    <name evidence="2" type="ORF">ACFOEX_09975</name>
</gene>
<evidence type="ECO:0000313" key="2">
    <source>
        <dbReference type="EMBL" id="MFC3266679.1"/>
    </source>
</evidence>
<sequence>MSDARDDILASIRRSLGVSPDDAPRRAEALARLARPPRGVIPQRGQASGRAAVETFIRYAEAAQASVSVAPAPEAVPAEAARWLSARNLPPTARMGADPRLAAMPWGETALEVSHGPSAGQDLTGVSHAFAGIIETGSLVLLSGPDNPTTLNFLPDNHIVVLDSADLVPSLEDVWARLRREVAGAPPRTINMITGPSRSGDIDRTIFLGAHGPRALHVILIDRDGAAGTSGP</sequence>
<accession>A0ABV7LFZ2</accession>
<dbReference type="InterPro" id="IPR024185">
    <property type="entry name" value="FTHF_cligase-like_sf"/>
</dbReference>
<dbReference type="InterPro" id="IPR003741">
    <property type="entry name" value="LUD_dom"/>
</dbReference>
<dbReference type="Gene3D" id="3.40.50.10420">
    <property type="entry name" value="NagB/RpiA/CoA transferase-like"/>
    <property type="match status" value="1"/>
</dbReference>
<feature type="domain" description="LUD" evidence="1">
    <location>
        <begin position="124"/>
        <end position="221"/>
    </location>
</feature>